<evidence type="ECO:0000259" key="1">
    <source>
        <dbReference type="Pfam" id="PF03205"/>
    </source>
</evidence>
<dbReference type="GO" id="GO:0005525">
    <property type="term" value="F:GTP binding"/>
    <property type="evidence" value="ECO:0007669"/>
    <property type="project" value="InterPro"/>
</dbReference>
<name>A0AAW5JYC4_9BACT</name>
<dbReference type="SUPFAM" id="SSF52540">
    <property type="entry name" value="P-loop containing nucleoside triphosphate hydrolases"/>
    <property type="match status" value="1"/>
</dbReference>
<dbReference type="PANTHER" id="PTHR40072">
    <property type="entry name" value="MOLYBDOPTERIN-GUANINE DINUCLEOTIDE BIOSYNTHESIS ADAPTER PROTEIN-RELATED"/>
    <property type="match status" value="1"/>
</dbReference>
<dbReference type="AlphaFoldDB" id="A0AAW5JYC4"/>
<dbReference type="InterPro" id="IPR052539">
    <property type="entry name" value="MGD_biosynthesis_adapter"/>
</dbReference>
<dbReference type="Pfam" id="PF03205">
    <property type="entry name" value="MobB"/>
    <property type="match status" value="1"/>
</dbReference>
<dbReference type="InterPro" id="IPR027417">
    <property type="entry name" value="P-loop_NTPase"/>
</dbReference>
<gene>
    <name evidence="2" type="ORF">NE630_03060</name>
</gene>
<dbReference type="GO" id="GO:0006777">
    <property type="term" value="P:Mo-molybdopterin cofactor biosynthetic process"/>
    <property type="evidence" value="ECO:0007669"/>
    <property type="project" value="InterPro"/>
</dbReference>
<evidence type="ECO:0000313" key="2">
    <source>
        <dbReference type="EMBL" id="MCQ4813401.1"/>
    </source>
</evidence>
<sequence length="213" mass="23315">MIRIFAVSGFKNSGKTTLCRKLLSELARLGVRTGYIKRTSDEVLDDDDTDTSAVERMGVASALWGTDGLCFEEAETKPFTPEYIVSRYFPDAEIVILEGGKYLDLPKIWVESGEPRPAGVRGVFMVYDRGAAGDGKLRFGEGDEAIIAGRLAATVRGSYYRSSKVYIGDRPLPMKDFIADFVRGAVLGMLASLKGGKDPQAPVRIYLDGEVKK</sequence>
<dbReference type="EMBL" id="JANFYT010000005">
    <property type="protein sequence ID" value="MCQ4813401.1"/>
    <property type="molecule type" value="Genomic_DNA"/>
</dbReference>
<reference evidence="2 3" key="1">
    <citation type="submission" date="2022-06" db="EMBL/GenBank/DDBJ databases">
        <title>Isolation of gut microbiota from human fecal samples.</title>
        <authorList>
            <person name="Pamer E.G."/>
            <person name="Barat B."/>
            <person name="Waligurski E."/>
            <person name="Medina S."/>
            <person name="Paddock L."/>
            <person name="Mostad J."/>
        </authorList>
    </citation>
    <scope>NUCLEOTIDE SEQUENCE [LARGE SCALE GENOMIC DNA]</scope>
    <source>
        <strain evidence="2 3">DFI.9.90</strain>
    </source>
</reference>
<comment type="caution">
    <text evidence="2">The sequence shown here is derived from an EMBL/GenBank/DDBJ whole genome shotgun (WGS) entry which is preliminary data.</text>
</comment>
<dbReference type="Gene3D" id="3.40.50.300">
    <property type="entry name" value="P-loop containing nucleotide triphosphate hydrolases"/>
    <property type="match status" value="1"/>
</dbReference>
<organism evidence="2 3">
    <name type="scientific">Cloacibacillus evryensis</name>
    <dbReference type="NCBI Taxonomy" id="508460"/>
    <lineage>
        <taxon>Bacteria</taxon>
        <taxon>Thermotogati</taxon>
        <taxon>Synergistota</taxon>
        <taxon>Synergistia</taxon>
        <taxon>Synergistales</taxon>
        <taxon>Synergistaceae</taxon>
        <taxon>Cloacibacillus</taxon>
    </lineage>
</organism>
<evidence type="ECO:0000313" key="3">
    <source>
        <dbReference type="Proteomes" id="UP001205919"/>
    </source>
</evidence>
<feature type="domain" description="Molybdopterin-guanine dinucleotide biosynthesis protein B (MobB)" evidence="1">
    <location>
        <begin position="4"/>
        <end position="110"/>
    </location>
</feature>
<keyword evidence="3" id="KW-1185">Reference proteome</keyword>
<accession>A0AAW5JYC4</accession>
<dbReference type="InterPro" id="IPR004435">
    <property type="entry name" value="MobB_dom"/>
</dbReference>
<dbReference type="RefSeq" id="WP_256181458.1">
    <property type="nucleotide sequence ID" value="NZ_CP171104.1"/>
</dbReference>
<dbReference type="Proteomes" id="UP001205919">
    <property type="component" value="Unassembled WGS sequence"/>
</dbReference>
<proteinExistence type="predicted"/>
<protein>
    <submittedName>
        <fullName evidence="2">Molybdopterin-guanine dinucleotide biosynthesis protein MobB</fullName>
    </submittedName>
</protein>
<dbReference type="PANTHER" id="PTHR40072:SF1">
    <property type="entry name" value="MOLYBDOPTERIN-GUANINE DINUCLEOTIDE BIOSYNTHESIS ADAPTER PROTEIN"/>
    <property type="match status" value="1"/>
</dbReference>